<feature type="compositionally biased region" description="Polar residues" evidence="1">
    <location>
        <begin position="68"/>
        <end position="89"/>
    </location>
</feature>
<dbReference type="EMBL" id="UYJE01003034">
    <property type="protein sequence ID" value="VDI15928.1"/>
    <property type="molecule type" value="Genomic_DNA"/>
</dbReference>
<comment type="caution">
    <text evidence="2">The sequence shown here is derived from an EMBL/GenBank/DDBJ whole genome shotgun (WGS) entry which is preliminary data.</text>
</comment>
<feature type="compositionally biased region" description="Pro residues" evidence="1">
    <location>
        <begin position="121"/>
        <end position="131"/>
    </location>
</feature>
<proteinExistence type="predicted"/>
<dbReference type="Proteomes" id="UP000596742">
    <property type="component" value="Unassembled WGS sequence"/>
</dbReference>
<protein>
    <recommendedName>
        <fullName evidence="4">DRBM domain-containing protein</fullName>
    </recommendedName>
</protein>
<feature type="compositionally biased region" description="Gly residues" evidence="1">
    <location>
        <begin position="179"/>
        <end position="192"/>
    </location>
</feature>
<keyword evidence="3" id="KW-1185">Reference proteome</keyword>
<organism evidence="2 3">
    <name type="scientific">Mytilus galloprovincialis</name>
    <name type="common">Mediterranean mussel</name>
    <dbReference type="NCBI Taxonomy" id="29158"/>
    <lineage>
        <taxon>Eukaryota</taxon>
        <taxon>Metazoa</taxon>
        <taxon>Spiralia</taxon>
        <taxon>Lophotrochozoa</taxon>
        <taxon>Mollusca</taxon>
        <taxon>Bivalvia</taxon>
        <taxon>Autobranchia</taxon>
        <taxon>Pteriomorphia</taxon>
        <taxon>Mytilida</taxon>
        <taxon>Mytiloidea</taxon>
        <taxon>Mytilidae</taxon>
        <taxon>Mytilinae</taxon>
        <taxon>Mytilus</taxon>
    </lineage>
</organism>
<feature type="compositionally biased region" description="Low complexity" evidence="1">
    <location>
        <begin position="196"/>
        <end position="217"/>
    </location>
</feature>
<feature type="region of interest" description="Disordered" evidence="1">
    <location>
        <begin position="868"/>
        <end position="891"/>
    </location>
</feature>
<feature type="compositionally biased region" description="Basic and acidic residues" evidence="1">
    <location>
        <begin position="250"/>
        <end position="269"/>
    </location>
</feature>
<dbReference type="AlphaFoldDB" id="A0A8B6D977"/>
<feature type="compositionally biased region" description="Basic and acidic residues" evidence="1">
    <location>
        <begin position="874"/>
        <end position="889"/>
    </location>
</feature>
<sequence>MAFQLYRGFKEDGTMCVRIKSLEVEENKMDEDDMMGGGQWRKRPFQDDDMYGMGGYPSDPSYRGMEPPSSNYRKQDPYQNYNQSYTGGYNEQGGGVAQESEMGGNSWSSFFDEAGSFNPDGSPPKPIPPKPIKQQSQGYGGQSMYSQGYDFSQDVPIEKDYNQWSRGGGGGAKRSKPNRGGGRGGRGGGGGQSTKPWGQGPSQWSSGGSSWDGPSSWEETSSWQDMGYSSYPPKSENQRGGGFKRGGRGGSDRGRGGGDRSRGGGDRGRGQSRGGGRGRGSFDRGQSRGQRGGRGRGNQGIQQNKPGMPPNQIGGFAKKRGGMKQTSVPPVHSMANVARLDVSQMSTAEKIRRFCLFLQTDVSKVNAIQTIENGITGSKLGLKTEYKCEELMKVANKWMYTGCLHLSGVFLARSVGGNKKEVKHDTYSKGLDILKLKTVAEIYSGIDPGPDAIRNELSSSLDKDMDISKQASNALQKQELIATTLATKEEGFVKLVHYLKTYEKLPESKIGAIEQAVTASKCGMDHKYEDRQARLPTGKMIFRGTLTIEGIVIAHSTGPKRKETKAATYAMAYESFSDKPIHEILRGIPDEEDFINSEKALFSSPDVKKNMTLEEKLTALMGIVKDTQFQENNINTIDCSALHLGLTPTCIYRKSVEDGSTGNLICELYLDNVLIGTGESERRKESQMEAYNSAYDTLSTSTSDYILREHKRLKPEDTNDPNIVDVWVKGEGKHNIDSNMAGLKRYRHNPDDAKKTVETFVILEHDDWAMDRKRQAFCILNYSATLNGMLLQWNIEADGSLFKCEIKLQGQHIGEAYGPSKGTVRNLAAADALFRLYETQSVVKILRRDDSKLWIAYENIASKADAVKQASGEEEVKPEEPPKEVKEGEPIPLAPPNKWVMKIVEEILNTFNNNFTLDELIFGPGMPVPEKKAVTDLAKLLDLKVSTRQRDGQGYIVIHKSRTPQEMVKCLSQHQGTSGRYSLIPAANLPKHSDIEEEIRRTTPNATVANPKPIIQTKKRVSHIKGQQAQSIMMKLAGVAEASMETLQFKQEPSFDQPKINWL</sequence>
<evidence type="ECO:0008006" key="4">
    <source>
        <dbReference type="Google" id="ProtNLM"/>
    </source>
</evidence>
<dbReference type="OrthoDB" id="6065803at2759"/>
<gene>
    <name evidence="2" type="ORF">MGAL_10B036641</name>
</gene>
<evidence type="ECO:0000313" key="2">
    <source>
        <dbReference type="EMBL" id="VDI15928.1"/>
    </source>
</evidence>
<feature type="compositionally biased region" description="Low complexity" evidence="1">
    <location>
        <begin position="132"/>
        <end position="149"/>
    </location>
</feature>
<evidence type="ECO:0000313" key="3">
    <source>
        <dbReference type="Proteomes" id="UP000596742"/>
    </source>
</evidence>
<reference evidence="2" key="1">
    <citation type="submission" date="2018-11" db="EMBL/GenBank/DDBJ databases">
        <authorList>
            <person name="Alioto T."/>
            <person name="Alioto T."/>
        </authorList>
    </citation>
    <scope>NUCLEOTIDE SEQUENCE</scope>
</reference>
<accession>A0A8B6D977</accession>
<name>A0A8B6D977_MYTGA</name>
<feature type="region of interest" description="Disordered" evidence="1">
    <location>
        <begin position="29"/>
        <end position="330"/>
    </location>
</feature>
<evidence type="ECO:0000256" key="1">
    <source>
        <dbReference type="SAM" id="MobiDB-lite"/>
    </source>
</evidence>